<feature type="signal peptide" evidence="1">
    <location>
        <begin position="1"/>
        <end position="23"/>
    </location>
</feature>
<dbReference type="Pfam" id="PF00174">
    <property type="entry name" value="Oxidored_molyb"/>
    <property type="match status" value="1"/>
</dbReference>
<dbReference type="AlphaFoldDB" id="A0A212RN29"/>
<evidence type="ECO:0000256" key="1">
    <source>
        <dbReference type="SAM" id="SignalP"/>
    </source>
</evidence>
<dbReference type="Gene3D" id="3.90.420.10">
    <property type="entry name" value="Oxidoreductase, molybdopterin-binding domain"/>
    <property type="match status" value="1"/>
</dbReference>
<evidence type="ECO:0000259" key="2">
    <source>
        <dbReference type="Pfam" id="PF00174"/>
    </source>
</evidence>
<dbReference type="InterPro" id="IPR036374">
    <property type="entry name" value="OxRdtase_Mopterin-bd_sf"/>
</dbReference>
<proteinExistence type="predicted"/>
<organism evidence="3 4">
    <name type="scientific">Arboricoccus pini</name>
    <dbReference type="NCBI Taxonomy" id="1963835"/>
    <lineage>
        <taxon>Bacteria</taxon>
        <taxon>Pseudomonadati</taxon>
        <taxon>Pseudomonadota</taxon>
        <taxon>Alphaproteobacteria</taxon>
        <taxon>Geminicoccales</taxon>
        <taxon>Geminicoccaceae</taxon>
        <taxon>Arboricoccus</taxon>
    </lineage>
</organism>
<keyword evidence="4" id="KW-1185">Reference proteome</keyword>
<dbReference type="RefSeq" id="WP_165769624.1">
    <property type="nucleotide sequence ID" value="NZ_FYEH01000011.1"/>
</dbReference>
<evidence type="ECO:0000313" key="4">
    <source>
        <dbReference type="Proteomes" id="UP000197065"/>
    </source>
</evidence>
<reference evidence="3 4" key="1">
    <citation type="submission" date="2017-06" db="EMBL/GenBank/DDBJ databases">
        <authorList>
            <person name="Kim H.J."/>
            <person name="Triplett B.A."/>
        </authorList>
    </citation>
    <scope>NUCLEOTIDE SEQUENCE [LARGE SCALE GENOMIC DNA]</scope>
    <source>
        <strain evidence="3 4">B29T1</strain>
    </source>
</reference>
<dbReference type="InterPro" id="IPR000572">
    <property type="entry name" value="OxRdtase_Mopterin-bd_dom"/>
</dbReference>
<gene>
    <name evidence="3" type="ORF">SAMN07250955_1113</name>
</gene>
<protein>
    <submittedName>
        <fullName evidence="3">Oxidoreductase molybdopterin binding domain-containing protein</fullName>
    </submittedName>
</protein>
<evidence type="ECO:0000313" key="3">
    <source>
        <dbReference type="EMBL" id="SNB73822.1"/>
    </source>
</evidence>
<name>A0A212RN29_9PROT</name>
<feature type="domain" description="Oxidoreductase molybdopterin-binding" evidence="2">
    <location>
        <begin position="28"/>
        <end position="164"/>
    </location>
</feature>
<dbReference type="EMBL" id="FYEH01000011">
    <property type="protein sequence ID" value="SNB73822.1"/>
    <property type="molecule type" value="Genomic_DNA"/>
</dbReference>
<dbReference type="SUPFAM" id="SSF56524">
    <property type="entry name" value="Oxidoreductase molybdopterin-binding domain"/>
    <property type="match status" value="1"/>
</dbReference>
<accession>A0A212RN29</accession>
<sequence length="194" mass="19897">MTSTRLLGLAASIFLALVSNAMAALSTAFTVSGGVTTPATYDQAALAALPSTTRTVTYLAGKRSVTSTFTGVLLTDILDRATVKTNPGIKSEILSRYVTATGSDGYKAVFSLGELLTDFGNAGVLVAYRQDGHDLGDAGFARLVVPGDTKGGRYVSNLVDINVASAIVTPLPGGFLVLASGLPGLLFLRRHAGG</sequence>
<feature type="chain" id="PRO_5012555640" evidence="1">
    <location>
        <begin position="24"/>
        <end position="194"/>
    </location>
</feature>
<dbReference type="Proteomes" id="UP000197065">
    <property type="component" value="Unassembled WGS sequence"/>
</dbReference>
<keyword evidence="1" id="KW-0732">Signal</keyword>